<dbReference type="Gene3D" id="3.40.50.720">
    <property type="entry name" value="NAD(P)-binding Rossmann-like Domain"/>
    <property type="match status" value="2"/>
</dbReference>
<dbReference type="RefSeq" id="WP_377852948.1">
    <property type="nucleotide sequence ID" value="NZ_JBHLZU010000014.1"/>
</dbReference>
<keyword evidence="8" id="KW-1185">Reference proteome</keyword>
<dbReference type="InterPro" id="IPR036291">
    <property type="entry name" value="NAD(P)-bd_dom_sf"/>
</dbReference>
<dbReference type="InterPro" id="IPR029753">
    <property type="entry name" value="D-isomer_DH_CS"/>
</dbReference>
<evidence type="ECO:0000256" key="3">
    <source>
        <dbReference type="ARBA" id="ARBA00023027"/>
    </source>
</evidence>
<dbReference type="InterPro" id="IPR006139">
    <property type="entry name" value="D-isomer_2_OHA_DH_cat_dom"/>
</dbReference>
<accession>A0ABV5ZXL2</accession>
<evidence type="ECO:0000313" key="8">
    <source>
        <dbReference type="Proteomes" id="UP001589693"/>
    </source>
</evidence>
<feature type="domain" description="D-isomer specific 2-hydroxyacid dehydrogenase catalytic" evidence="5">
    <location>
        <begin position="53"/>
        <end position="338"/>
    </location>
</feature>
<protein>
    <submittedName>
        <fullName evidence="7">2-hydroxyacid dehydrogenase</fullName>
    </submittedName>
</protein>
<evidence type="ECO:0000313" key="7">
    <source>
        <dbReference type="EMBL" id="MFB9905645.1"/>
    </source>
</evidence>
<sequence length="350" mass="37095">MTLRVLAAGDNFVLSSLLERAVLDQVPDAQVSTVDFEWPDVPFGRVAEVDEATGTEDEMIAALRGHDVLVTQMGAVTERVLRECPDLKLVAVSRGGPINVNIPAATEAGVAVCHAPGRNATATAEMTIALMLAVLRRVPETHAHTATGEWRGDYYRYERCGLELEGTPVGLVGFGAIGSRVAKVLAAFGAEVMVYDPYADPTLLGDAEHVAELDELLRRSRVLTLHARVTEETRGLIGARELALLPSGSYLVNAARGTLLDYPATVAALKSGHLAGAAFDTYAVEPIPAGDGLLSAPNVVMTPHIAGASKAVAEKAARIVAAEVGRFARGEELANCSNPEATEVHRVHRR</sequence>
<evidence type="ECO:0000256" key="4">
    <source>
        <dbReference type="RuleBase" id="RU003719"/>
    </source>
</evidence>
<proteinExistence type="inferred from homology"/>
<evidence type="ECO:0000256" key="2">
    <source>
        <dbReference type="ARBA" id="ARBA00023002"/>
    </source>
</evidence>
<dbReference type="SUPFAM" id="SSF52283">
    <property type="entry name" value="Formate/glycerate dehydrogenase catalytic domain-like"/>
    <property type="match status" value="1"/>
</dbReference>
<dbReference type="Pfam" id="PF00389">
    <property type="entry name" value="2-Hacid_dh"/>
    <property type="match status" value="1"/>
</dbReference>
<dbReference type="PROSITE" id="PS00671">
    <property type="entry name" value="D_2_HYDROXYACID_DH_3"/>
    <property type="match status" value="1"/>
</dbReference>
<feature type="domain" description="D-isomer specific 2-hydroxyacid dehydrogenase NAD-binding" evidence="6">
    <location>
        <begin position="128"/>
        <end position="306"/>
    </location>
</feature>
<dbReference type="InterPro" id="IPR050418">
    <property type="entry name" value="D-iso_2-hydroxyacid_DH_PdxB"/>
</dbReference>
<dbReference type="CDD" id="cd12171">
    <property type="entry name" value="2-Hacid_dh_10"/>
    <property type="match status" value="1"/>
</dbReference>
<name>A0ABV5ZXL2_9PSEU</name>
<gene>
    <name evidence="7" type="ORF">ACFFQA_17060</name>
</gene>
<comment type="similarity">
    <text evidence="1 4">Belongs to the D-isomer specific 2-hydroxyacid dehydrogenase family.</text>
</comment>
<organism evidence="7 8">
    <name type="scientific">Allokutzneria oryzae</name>
    <dbReference type="NCBI Taxonomy" id="1378989"/>
    <lineage>
        <taxon>Bacteria</taxon>
        <taxon>Bacillati</taxon>
        <taxon>Actinomycetota</taxon>
        <taxon>Actinomycetes</taxon>
        <taxon>Pseudonocardiales</taxon>
        <taxon>Pseudonocardiaceae</taxon>
        <taxon>Allokutzneria</taxon>
    </lineage>
</organism>
<dbReference type="SUPFAM" id="SSF51735">
    <property type="entry name" value="NAD(P)-binding Rossmann-fold domains"/>
    <property type="match status" value="1"/>
</dbReference>
<keyword evidence="2 4" id="KW-0560">Oxidoreductase</keyword>
<evidence type="ECO:0000259" key="5">
    <source>
        <dbReference type="Pfam" id="PF00389"/>
    </source>
</evidence>
<evidence type="ECO:0000259" key="6">
    <source>
        <dbReference type="Pfam" id="PF02826"/>
    </source>
</evidence>
<dbReference type="InterPro" id="IPR006140">
    <property type="entry name" value="D-isomer_DH_NAD-bd"/>
</dbReference>
<comment type="caution">
    <text evidence="7">The sequence shown here is derived from an EMBL/GenBank/DDBJ whole genome shotgun (WGS) entry which is preliminary data.</text>
</comment>
<dbReference type="PANTHER" id="PTHR43761">
    <property type="entry name" value="D-ISOMER SPECIFIC 2-HYDROXYACID DEHYDROGENASE FAMILY PROTEIN (AFU_ORTHOLOGUE AFUA_1G13630)"/>
    <property type="match status" value="1"/>
</dbReference>
<reference evidence="7 8" key="1">
    <citation type="submission" date="2024-09" db="EMBL/GenBank/DDBJ databases">
        <authorList>
            <person name="Sun Q."/>
            <person name="Mori K."/>
        </authorList>
    </citation>
    <scope>NUCLEOTIDE SEQUENCE [LARGE SCALE GENOMIC DNA]</scope>
    <source>
        <strain evidence="7 8">TBRC 7907</strain>
    </source>
</reference>
<dbReference type="PANTHER" id="PTHR43761:SF1">
    <property type="entry name" value="D-ISOMER SPECIFIC 2-HYDROXYACID DEHYDROGENASE CATALYTIC DOMAIN-CONTAINING PROTEIN-RELATED"/>
    <property type="match status" value="1"/>
</dbReference>
<dbReference type="EMBL" id="JBHLZU010000014">
    <property type="protein sequence ID" value="MFB9905645.1"/>
    <property type="molecule type" value="Genomic_DNA"/>
</dbReference>
<dbReference type="Pfam" id="PF02826">
    <property type="entry name" value="2-Hacid_dh_C"/>
    <property type="match status" value="1"/>
</dbReference>
<evidence type="ECO:0000256" key="1">
    <source>
        <dbReference type="ARBA" id="ARBA00005854"/>
    </source>
</evidence>
<keyword evidence="3" id="KW-0520">NAD</keyword>
<dbReference type="Proteomes" id="UP001589693">
    <property type="component" value="Unassembled WGS sequence"/>
</dbReference>